<evidence type="ECO:0000313" key="4">
    <source>
        <dbReference type="Proteomes" id="UP000307000"/>
    </source>
</evidence>
<evidence type="ECO:0000313" key="3">
    <source>
        <dbReference type="EMBL" id="QCY47681.1"/>
    </source>
</evidence>
<dbReference type="SUPFAM" id="SSF54593">
    <property type="entry name" value="Glyoxalase/Bleomycin resistance protein/Dihydroxybiphenyl dioxygenase"/>
    <property type="match status" value="2"/>
</dbReference>
<dbReference type="KEGG" id="gcr:GcLGCM259_1966"/>
<evidence type="ECO:0000259" key="2">
    <source>
        <dbReference type="Pfam" id="PF18029"/>
    </source>
</evidence>
<dbReference type="Pfam" id="PF18029">
    <property type="entry name" value="Glyoxalase_6"/>
    <property type="match status" value="2"/>
</dbReference>
<sequence length="244" mass="27137">MFLENIVIDAHDPQRLGRFWQELLQAEQLTDSPSGFETRTRFADDAYLDLCFQPVAEAPLARPRMHVCAVWPGSGAQAEQWILHWGGKPSTPAQAPGHAIGQHATRWFLDPEGNPFSIEPSEARDNSRGGLATVVLASAQPGRDAEFWAYLTGWKRPANSAHDQLRHPSGRSPTLEFAAESQPKGEQKNRWHLDIRLDPGEDPAVLAGVIGQKGGRELHPDWGELPWRVYQDPSGNEFCVLTSH</sequence>
<feature type="domain" description="Glyoxalase-like" evidence="2">
    <location>
        <begin position="6"/>
        <end position="118"/>
    </location>
</feature>
<dbReference type="EMBL" id="CP034412">
    <property type="protein sequence ID" value="QCY47681.1"/>
    <property type="molecule type" value="Genomic_DNA"/>
</dbReference>
<keyword evidence="4" id="KW-1185">Reference proteome</keyword>
<dbReference type="CDD" id="cd06587">
    <property type="entry name" value="VOC"/>
    <property type="match status" value="1"/>
</dbReference>
<dbReference type="InterPro" id="IPR041581">
    <property type="entry name" value="Glyoxalase_6"/>
</dbReference>
<gene>
    <name evidence="3" type="ORF">GcLGCM259_1966</name>
</gene>
<dbReference type="RefSeq" id="WP_138926537.1">
    <property type="nucleotide sequence ID" value="NZ_CP034412.1"/>
</dbReference>
<organism evidence="3 4">
    <name type="scientific">Glutamicibacter creatinolyticus</name>
    <dbReference type="NCBI Taxonomy" id="162496"/>
    <lineage>
        <taxon>Bacteria</taxon>
        <taxon>Bacillati</taxon>
        <taxon>Actinomycetota</taxon>
        <taxon>Actinomycetes</taxon>
        <taxon>Micrococcales</taxon>
        <taxon>Micrococcaceae</taxon>
        <taxon>Glutamicibacter</taxon>
    </lineage>
</organism>
<dbReference type="Proteomes" id="UP000307000">
    <property type="component" value="Chromosome"/>
</dbReference>
<name>A0A5B7WUC5_9MICC</name>
<protein>
    <recommendedName>
        <fullName evidence="2">Glyoxalase-like domain-containing protein</fullName>
    </recommendedName>
</protein>
<reference evidence="3 4" key="1">
    <citation type="submission" date="2018-12" db="EMBL/GenBank/DDBJ databases">
        <title>Complete Genome Sequence of Glutamicibacter creatinolyticus strain LGCM259,isolated from an abscess of a 12-year-old mare in Italy.</title>
        <authorList>
            <person name="Santos R.G."/>
            <person name="Silva A.L."/>
            <person name="Seyffert N."/>
            <person name="Castro T.L.P."/>
            <person name="Attili A.R."/>
            <person name="Rifici C."/>
            <person name="Mazzullo G."/>
            <person name="Brenig B."/>
            <person name="Venanzi F."/>
            <person name="Azevedo V."/>
        </authorList>
    </citation>
    <scope>NUCLEOTIDE SEQUENCE [LARGE SCALE GENOMIC DNA]</scope>
    <source>
        <strain evidence="3 4">LGCM 259</strain>
    </source>
</reference>
<accession>A0A5B7WUC5</accession>
<evidence type="ECO:0000256" key="1">
    <source>
        <dbReference type="SAM" id="MobiDB-lite"/>
    </source>
</evidence>
<dbReference type="InterPro" id="IPR029068">
    <property type="entry name" value="Glyas_Bleomycin-R_OHBP_Dase"/>
</dbReference>
<proteinExistence type="predicted"/>
<dbReference type="Gene3D" id="3.10.180.10">
    <property type="entry name" value="2,3-Dihydroxybiphenyl 1,2-Dioxygenase, domain 1"/>
    <property type="match status" value="2"/>
</dbReference>
<dbReference type="AlphaFoldDB" id="A0A5B7WUC5"/>
<dbReference type="PANTHER" id="PTHR35908">
    <property type="entry name" value="HYPOTHETICAL FUSION PROTEIN"/>
    <property type="match status" value="1"/>
</dbReference>
<feature type="region of interest" description="Disordered" evidence="1">
    <location>
        <begin position="160"/>
        <end position="189"/>
    </location>
</feature>
<feature type="domain" description="Glyoxalase-like" evidence="2">
    <location>
        <begin position="134"/>
        <end position="241"/>
    </location>
</feature>
<dbReference type="PANTHER" id="PTHR35908:SF1">
    <property type="entry name" value="CONSERVED PROTEIN"/>
    <property type="match status" value="1"/>
</dbReference>